<dbReference type="Gene3D" id="3.30.420.40">
    <property type="match status" value="2"/>
</dbReference>
<comment type="caution">
    <text evidence="2">The sequence shown here is derived from an EMBL/GenBank/DDBJ whole genome shotgun (WGS) entry which is preliminary data.</text>
</comment>
<dbReference type="PANTHER" id="PTHR18964">
    <property type="entry name" value="ROK (REPRESSOR, ORF, KINASE) FAMILY"/>
    <property type="match status" value="1"/>
</dbReference>
<dbReference type="InterPro" id="IPR043129">
    <property type="entry name" value="ATPase_NBD"/>
</dbReference>
<dbReference type="RefSeq" id="WP_307268211.1">
    <property type="nucleotide sequence ID" value="NZ_JAUSVX010000001.1"/>
</dbReference>
<name>A0ABU0J0W6_9HYPH</name>
<proteinExistence type="inferred from homology"/>
<evidence type="ECO:0000256" key="1">
    <source>
        <dbReference type="ARBA" id="ARBA00006479"/>
    </source>
</evidence>
<reference evidence="2 3" key="1">
    <citation type="submission" date="2023-07" db="EMBL/GenBank/DDBJ databases">
        <title>Genomic Encyclopedia of Type Strains, Phase IV (KMG-IV): sequencing the most valuable type-strain genomes for metagenomic binning, comparative biology and taxonomic classification.</title>
        <authorList>
            <person name="Goeker M."/>
        </authorList>
    </citation>
    <scope>NUCLEOTIDE SEQUENCE [LARGE SCALE GENOMIC DNA]</scope>
    <source>
        <strain evidence="2 3">DSM 19619</strain>
    </source>
</reference>
<dbReference type="EC" id="2.7.1.2" evidence="2"/>
<keyword evidence="3" id="KW-1185">Reference proteome</keyword>
<dbReference type="Proteomes" id="UP001242480">
    <property type="component" value="Unassembled WGS sequence"/>
</dbReference>
<evidence type="ECO:0000313" key="2">
    <source>
        <dbReference type="EMBL" id="MDQ0467900.1"/>
    </source>
</evidence>
<evidence type="ECO:0000313" key="3">
    <source>
        <dbReference type="Proteomes" id="UP001242480"/>
    </source>
</evidence>
<dbReference type="GO" id="GO:0004340">
    <property type="term" value="F:glucokinase activity"/>
    <property type="evidence" value="ECO:0007669"/>
    <property type="project" value="UniProtKB-EC"/>
</dbReference>
<dbReference type="Pfam" id="PF00480">
    <property type="entry name" value="ROK"/>
    <property type="match status" value="1"/>
</dbReference>
<dbReference type="SUPFAM" id="SSF53067">
    <property type="entry name" value="Actin-like ATPase domain"/>
    <property type="match status" value="1"/>
</dbReference>
<protein>
    <submittedName>
        <fullName evidence="2">Glucokinase</fullName>
        <ecNumber evidence="2">2.7.1.2</ecNumber>
    </submittedName>
</protein>
<accession>A0ABU0J0W6</accession>
<organism evidence="2 3">
    <name type="scientific">Labrys wisconsinensis</name>
    <dbReference type="NCBI Taxonomy" id="425677"/>
    <lineage>
        <taxon>Bacteria</taxon>
        <taxon>Pseudomonadati</taxon>
        <taxon>Pseudomonadota</taxon>
        <taxon>Alphaproteobacteria</taxon>
        <taxon>Hyphomicrobiales</taxon>
        <taxon>Xanthobacteraceae</taxon>
        <taxon>Labrys</taxon>
    </lineage>
</organism>
<sequence length="305" mass="31377">MPIALGVDVGGTKIAAALVDLEDGRLLHQVTVPTALVDGAGGVLAGIRRAVTAVRDLGRSDGAEPIGLGLPELVSPEGAIASRWIADWTGLDPRRELADLGIVAVDSDVRLATLAEQRYGHGRDFASFAFITAGTGLSYSHCSDGRIHRGAHGFAIHFASNDLMVMADGRQAAFNLESFASGLGMAQAYARRTGRTASARDIVEGRAGAEGALLLDQATTALASYVGQMINMLDPQAVVLGGGLGTAPAFFEAVRAKVPAYVWAEACRTLPIRASALHATAGVVGAAALHAPSPSGPNQPWPPSA</sequence>
<dbReference type="InterPro" id="IPR000600">
    <property type="entry name" value="ROK"/>
</dbReference>
<keyword evidence="2" id="KW-0808">Transferase</keyword>
<dbReference type="PANTHER" id="PTHR18964:SF149">
    <property type="entry name" value="BIFUNCTIONAL UDP-N-ACETYLGLUCOSAMINE 2-EPIMERASE_N-ACETYLMANNOSAMINE KINASE"/>
    <property type="match status" value="1"/>
</dbReference>
<gene>
    <name evidence="2" type="ORF">QO011_000895</name>
</gene>
<dbReference type="EMBL" id="JAUSVX010000001">
    <property type="protein sequence ID" value="MDQ0467900.1"/>
    <property type="molecule type" value="Genomic_DNA"/>
</dbReference>
<comment type="similarity">
    <text evidence="1">Belongs to the ROK (NagC/XylR) family.</text>
</comment>